<evidence type="ECO:0000313" key="2">
    <source>
        <dbReference type="EnsemblMetazoa" id="AALB014709-PA"/>
    </source>
</evidence>
<reference evidence="2 3" key="1">
    <citation type="journal article" date="2017" name="G3 (Bethesda)">
        <title>The Physical Genome Mapping of Anopheles albimanus Corrected Scaffold Misassemblies and Identified Interarm Rearrangements in Genus Anopheles.</title>
        <authorList>
            <person name="Artemov G.N."/>
            <person name="Peery A.N."/>
            <person name="Jiang X."/>
            <person name="Tu Z."/>
            <person name="Stegniy V.N."/>
            <person name="Sharakhova M.V."/>
            <person name="Sharakhov I.V."/>
        </authorList>
    </citation>
    <scope>NUCLEOTIDE SEQUENCE [LARGE SCALE GENOMIC DNA]</scope>
    <source>
        <strain evidence="2 3">ALBI9_A</strain>
    </source>
</reference>
<evidence type="ECO:0000313" key="3">
    <source>
        <dbReference type="Proteomes" id="UP000069272"/>
    </source>
</evidence>
<accession>A0A182FYM2</accession>
<dbReference type="VEuPathDB" id="VectorBase:AALB014709"/>
<dbReference type="Proteomes" id="UP000069272">
    <property type="component" value="Chromosome X"/>
</dbReference>
<organism evidence="2 3">
    <name type="scientific">Anopheles albimanus</name>
    <name type="common">New world malaria mosquito</name>
    <dbReference type="NCBI Taxonomy" id="7167"/>
    <lineage>
        <taxon>Eukaryota</taxon>
        <taxon>Metazoa</taxon>
        <taxon>Ecdysozoa</taxon>
        <taxon>Arthropoda</taxon>
        <taxon>Hexapoda</taxon>
        <taxon>Insecta</taxon>
        <taxon>Pterygota</taxon>
        <taxon>Neoptera</taxon>
        <taxon>Endopterygota</taxon>
        <taxon>Diptera</taxon>
        <taxon>Nematocera</taxon>
        <taxon>Culicoidea</taxon>
        <taxon>Culicidae</taxon>
        <taxon>Anophelinae</taxon>
        <taxon>Anopheles</taxon>
    </lineage>
</organism>
<dbReference type="AlphaFoldDB" id="A0A182FYM2"/>
<keyword evidence="3" id="KW-1185">Reference proteome</keyword>
<feature type="region of interest" description="Disordered" evidence="1">
    <location>
        <begin position="46"/>
        <end position="78"/>
    </location>
</feature>
<name>A0A182FYM2_ANOAL</name>
<reference evidence="2" key="2">
    <citation type="submission" date="2022-08" db="UniProtKB">
        <authorList>
            <consortium name="EnsemblMetazoa"/>
        </authorList>
    </citation>
    <scope>IDENTIFICATION</scope>
    <source>
        <strain evidence="2">STECLA/ALBI9_A</strain>
    </source>
</reference>
<proteinExistence type="predicted"/>
<feature type="compositionally biased region" description="Polar residues" evidence="1">
    <location>
        <begin position="47"/>
        <end position="61"/>
    </location>
</feature>
<dbReference type="EnsemblMetazoa" id="AALB014709-RA">
    <property type="protein sequence ID" value="AALB014709-PA"/>
    <property type="gene ID" value="AALB014709"/>
</dbReference>
<evidence type="ECO:0000256" key="1">
    <source>
        <dbReference type="SAM" id="MobiDB-lite"/>
    </source>
</evidence>
<protein>
    <submittedName>
        <fullName evidence="2">Uncharacterized protein</fullName>
    </submittedName>
</protein>
<sequence length="78" mass="8657">MRQLRWPTTATVYHYHQTASSAAENSTHSLHKDTDGTATMHTIALRTGQTIRTRMWSSGSSNDEEVKCQSTPPPTPSN</sequence>